<sequence length="73" mass="8800">MALRSEERIREGRRARLRAEVYHALDNKPIEVQCIYLRPEQRNQFMRGWQSVSLVDIHHAIKRAKQQREKSCL</sequence>
<dbReference type="EMBL" id="QUOT01000001">
    <property type="protein sequence ID" value="REL32521.1"/>
    <property type="molecule type" value="Genomic_DNA"/>
</dbReference>
<dbReference type="Proteomes" id="UP000256899">
    <property type="component" value="Unassembled WGS sequence"/>
</dbReference>
<protein>
    <submittedName>
        <fullName evidence="1">Uncharacterized protein</fullName>
    </submittedName>
</protein>
<proteinExistence type="predicted"/>
<evidence type="ECO:0000313" key="2">
    <source>
        <dbReference type="Proteomes" id="UP000256899"/>
    </source>
</evidence>
<dbReference type="RefSeq" id="WP_116018145.1">
    <property type="nucleotide sequence ID" value="NZ_QUOT01000001.1"/>
</dbReference>
<evidence type="ECO:0000313" key="1">
    <source>
        <dbReference type="EMBL" id="REL32521.1"/>
    </source>
</evidence>
<comment type="caution">
    <text evidence="1">The sequence shown here is derived from an EMBL/GenBank/DDBJ whole genome shotgun (WGS) entry which is preliminary data.</text>
</comment>
<accession>A0A3E0U6B1</accession>
<gene>
    <name evidence="1" type="ORF">DXX94_18395</name>
</gene>
<name>A0A3E0U6B1_9GAMM</name>
<organism evidence="1 2">
    <name type="scientific">Thalassotalea euphylliae</name>
    <dbReference type="NCBI Taxonomy" id="1655234"/>
    <lineage>
        <taxon>Bacteria</taxon>
        <taxon>Pseudomonadati</taxon>
        <taxon>Pseudomonadota</taxon>
        <taxon>Gammaproteobacteria</taxon>
        <taxon>Alteromonadales</taxon>
        <taxon>Colwelliaceae</taxon>
        <taxon>Thalassotalea</taxon>
    </lineage>
</organism>
<dbReference type="AlphaFoldDB" id="A0A3E0U6B1"/>
<keyword evidence="2" id="KW-1185">Reference proteome</keyword>
<reference evidence="2" key="1">
    <citation type="submission" date="2018-08" db="EMBL/GenBank/DDBJ databases">
        <title>Thalassotalea euphylliae genome.</title>
        <authorList>
            <person name="Summers S."/>
            <person name="Rice S.A."/>
            <person name="Freckelton M.L."/>
            <person name="Nedved B.T."/>
            <person name="Hadfield M.G."/>
        </authorList>
    </citation>
    <scope>NUCLEOTIDE SEQUENCE [LARGE SCALE GENOMIC DNA]</scope>
    <source>
        <strain evidence="2">H3</strain>
    </source>
</reference>